<accession>A0ABM7ED91</accession>
<proteinExistence type="predicted"/>
<evidence type="ECO:0000313" key="2">
    <source>
        <dbReference type="Proteomes" id="UP000016702"/>
    </source>
</evidence>
<dbReference type="Proteomes" id="UP000016702">
    <property type="component" value="Chromosome"/>
</dbReference>
<name>A0ABM7ED91_PSEPU</name>
<protein>
    <submittedName>
        <fullName evidence="1">Uncharacterized protein</fullName>
    </submittedName>
</protein>
<keyword evidence="2" id="KW-1185">Reference proteome</keyword>
<organism evidence="1 2">
    <name type="scientific">Pseudomonas putida NBRC 14164</name>
    <dbReference type="NCBI Taxonomy" id="1211579"/>
    <lineage>
        <taxon>Bacteria</taxon>
        <taxon>Pseudomonadati</taxon>
        <taxon>Pseudomonadota</taxon>
        <taxon>Gammaproteobacteria</taxon>
        <taxon>Pseudomonadales</taxon>
        <taxon>Pseudomonadaceae</taxon>
        <taxon>Pseudomonas</taxon>
    </lineage>
</organism>
<sequence length="83" mass="9279">MALPFALSQRETKDISLANLQKKMEHSLDSPYAGRENRNVNARTYAARLQGYGDAKIITPQVPNAHLIADIPPITRYKLVMGQ</sequence>
<dbReference type="EMBL" id="AP013070">
    <property type="protein sequence ID" value="BAN53792.1"/>
    <property type="molecule type" value="Genomic_DNA"/>
</dbReference>
<reference evidence="1 2" key="1">
    <citation type="journal article" date="2014" name="Genome Announc.">
        <title>The Complete Genome Sequence of Pseudomonas putida NBRC 14164T Confirms High Intraspecies Variation.</title>
        <authorList>
            <person name="Ohji S."/>
            <person name="Yamazoe A."/>
            <person name="Hosoyama A."/>
            <person name="Tsuchikane K."/>
            <person name="Ezaki T."/>
            <person name="Fujita N."/>
        </authorList>
    </citation>
    <scope>NUCLEOTIDE SEQUENCE [LARGE SCALE GENOMIC DNA]</scope>
    <source>
        <strain evidence="1 2">NBRC 14164</strain>
    </source>
</reference>
<gene>
    <name evidence="1" type="ORF">PP4_19390</name>
</gene>
<evidence type="ECO:0000313" key="1">
    <source>
        <dbReference type="EMBL" id="BAN53792.1"/>
    </source>
</evidence>